<dbReference type="GO" id="GO:0005886">
    <property type="term" value="C:plasma membrane"/>
    <property type="evidence" value="ECO:0007669"/>
    <property type="project" value="UniProtKB-SubCell"/>
</dbReference>
<keyword evidence="3" id="KW-1003">Cell membrane</keyword>
<organism evidence="8 9">
    <name type="scientific">Dechloromonas denitrificans</name>
    <dbReference type="NCBI Taxonomy" id="281362"/>
    <lineage>
        <taxon>Bacteria</taxon>
        <taxon>Pseudomonadati</taxon>
        <taxon>Pseudomonadota</taxon>
        <taxon>Betaproteobacteria</taxon>
        <taxon>Rhodocyclales</taxon>
        <taxon>Azonexaceae</taxon>
        <taxon>Dechloromonas</taxon>
    </lineage>
</organism>
<feature type="transmembrane region" description="Helical" evidence="7">
    <location>
        <begin position="219"/>
        <end position="244"/>
    </location>
</feature>
<evidence type="ECO:0000256" key="2">
    <source>
        <dbReference type="ARBA" id="ARBA00022448"/>
    </source>
</evidence>
<accession>A0A133XMB8</accession>
<feature type="transmembrane region" description="Helical" evidence="7">
    <location>
        <begin position="80"/>
        <end position="98"/>
    </location>
</feature>
<feature type="transmembrane region" description="Helical" evidence="7">
    <location>
        <begin position="143"/>
        <end position="166"/>
    </location>
</feature>
<sequence>MTQATLSALLAERPFIRFWLARLAAVLAQQMLMVAVAWQMYDLTGSAWDLGLVGLFQFVPALLLTLPAGHLVDKLRRGRIFALCMLVQSGVALLLVLATEGAFISRELILGLSILLGAARAFQMPSQQALLPMLVPTHLLERAVTLGSTGMQAGVICGPALGGLIYAAGPAWVYGVAGGLLLIAFGLMLSVHDPFLPSTEPTTLASVLAGVQFVWQNKLLLGATSLDLFAVLLGGATALLPIYARDILHVGPAGLGLLRGAPAAGALLMSLLMLRWPIQRQVGRWLLGSVGVFGLATVVFGLSEHFGLSLLALAITGAFDNISVVMRMTLVQLETPNEIRGRVSAVNSIFIGASNQLGEFESGATAALFGAVGSVVLGGVGTLAVAAGWFRLFPALARRDRMLP</sequence>
<keyword evidence="9" id="KW-1185">Reference proteome</keyword>
<dbReference type="InterPro" id="IPR036259">
    <property type="entry name" value="MFS_trans_sf"/>
</dbReference>
<dbReference type="STRING" id="281362.AT959_03205"/>
<evidence type="ECO:0000256" key="5">
    <source>
        <dbReference type="ARBA" id="ARBA00022989"/>
    </source>
</evidence>
<dbReference type="CDD" id="cd06173">
    <property type="entry name" value="MFS_MefA_like"/>
    <property type="match status" value="1"/>
</dbReference>
<feature type="transmembrane region" description="Helical" evidence="7">
    <location>
        <begin position="256"/>
        <end position="274"/>
    </location>
</feature>
<keyword evidence="4 7" id="KW-0812">Transmembrane</keyword>
<evidence type="ECO:0000256" key="6">
    <source>
        <dbReference type="ARBA" id="ARBA00023136"/>
    </source>
</evidence>
<reference evidence="8 9" key="1">
    <citation type="submission" date="2015-12" db="EMBL/GenBank/DDBJ databases">
        <title>Nitrous oxide reduction kinetics distinguish bacteria harboring typical versus atypical NosZ.</title>
        <authorList>
            <person name="Yoon S."/>
            <person name="Nissen S."/>
            <person name="Park D."/>
            <person name="Sanford R.A."/>
            <person name="Loeffler F.E."/>
        </authorList>
    </citation>
    <scope>NUCLEOTIDE SEQUENCE [LARGE SCALE GENOMIC DNA]</scope>
    <source>
        <strain evidence="8 9">ATCC BAA-841</strain>
    </source>
</reference>
<dbReference type="Gene3D" id="1.20.1250.20">
    <property type="entry name" value="MFS general substrate transporter like domains"/>
    <property type="match status" value="1"/>
</dbReference>
<dbReference type="GO" id="GO:0022857">
    <property type="term" value="F:transmembrane transporter activity"/>
    <property type="evidence" value="ECO:0007669"/>
    <property type="project" value="InterPro"/>
</dbReference>
<protein>
    <submittedName>
        <fullName evidence="8">MFS transporter</fullName>
    </submittedName>
</protein>
<evidence type="ECO:0000313" key="9">
    <source>
        <dbReference type="Proteomes" id="UP000070186"/>
    </source>
</evidence>
<evidence type="ECO:0000256" key="7">
    <source>
        <dbReference type="SAM" id="Phobius"/>
    </source>
</evidence>
<evidence type="ECO:0000256" key="3">
    <source>
        <dbReference type="ARBA" id="ARBA00022475"/>
    </source>
</evidence>
<comment type="subcellular location">
    <subcellularLocation>
        <location evidence="1">Cell membrane</location>
        <topology evidence="1">Multi-pass membrane protein</topology>
    </subcellularLocation>
</comment>
<dbReference type="Proteomes" id="UP000070186">
    <property type="component" value="Unassembled WGS sequence"/>
</dbReference>
<dbReference type="EMBL" id="LODL01000007">
    <property type="protein sequence ID" value="KXB32083.1"/>
    <property type="molecule type" value="Genomic_DNA"/>
</dbReference>
<gene>
    <name evidence="8" type="ORF">AT959_03205</name>
</gene>
<dbReference type="PANTHER" id="PTHR23513">
    <property type="entry name" value="INTEGRAL MEMBRANE EFFLUX PROTEIN-RELATED"/>
    <property type="match status" value="1"/>
</dbReference>
<name>A0A133XMB8_9RHOO</name>
<feature type="transmembrane region" description="Helical" evidence="7">
    <location>
        <begin position="172"/>
        <end position="191"/>
    </location>
</feature>
<proteinExistence type="predicted"/>
<dbReference type="RefSeq" id="WP_066880541.1">
    <property type="nucleotide sequence ID" value="NZ_LODL01000007.1"/>
</dbReference>
<dbReference type="InterPro" id="IPR011701">
    <property type="entry name" value="MFS"/>
</dbReference>
<feature type="transmembrane region" description="Helical" evidence="7">
    <location>
        <begin position="286"/>
        <end position="319"/>
    </location>
</feature>
<dbReference type="Pfam" id="PF07690">
    <property type="entry name" value="MFS_1"/>
    <property type="match status" value="1"/>
</dbReference>
<comment type="caution">
    <text evidence="8">The sequence shown here is derived from an EMBL/GenBank/DDBJ whole genome shotgun (WGS) entry which is preliminary data.</text>
</comment>
<feature type="transmembrane region" description="Helical" evidence="7">
    <location>
        <begin position="20"/>
        <end position="41"/>
    </location>
</feature>
<evidence type="ECO:0000256" key="4">
    <source>
        <dbReference type="ARBA" id="ARBA00022692"/>
    </source>
</evidence>
<feature type="transmembrane region" description="Helical" evidence="7">
    <location>
        <begin position="47"/>
        <end position="68"/>
    </location>
</feature>
<feature type="transmembrane region" description="Helical" evidence="7">
    <location>
        <begin position="366"/>
        <end position="392"/>
    </location>
</feature>
<keyword evidence="6 7" id="KW-0472">Membrane</keyword>
<dbReference type="SUPFAM" id="SSF103473">
    <property type="entry name" value="MFS general substrate transporter"/>
    <property type="match status" value="1"/>
</dbReference>
<keyword evidence="5 7" id="KW-1133">Transmembrane helix</keyword>
<evidence type="ECO:0000313" key="8">
    <source>
        <dbReference type="EMBL" id="KXB32083.1"/>
    </source>
</evidence>
<dbReference type="PANTHER" id="PTHR23513:SF9">
    <property type="entry name" value="ENTEROBACTIN EXPORTER ENTS"/>
    <property type="match status" value="1"/>
</dbReference>
<dbReference type="AlphaFoldDB" id="A0A133XMB8"/>
<evidence type="ECO:0000256" key="1">
    <source>
        <dbReference type="ARBA" id="ARBA00004651"/>
    </source>
</evidence>
<keyword evidence="2" id="KW-0813">Transport</keyword>